<name>A0AA39XCP3_9PEZI</name>
<dbReference type="Proteomes" id="UP001175000">
    <property type="component" value="Unassembled WGS sequence"/>
</dbReference>
<organism evidence="1 2">
    <name type="scientific">Immersiella caudata</name>
    <dbReference type="NCBI Taxonomy" id="314043"/>
    <lineage>
        <taxon>Eukaryota</taxon>
        <taxon>Fungi</taxon>
        <taxon>Dikarya</taxon>
        <taxon>Ascomycota</taxon>
        <taxon>Pezizomycotina</taxon>
        <taxon>Sordariomycetes</taxon>
        <taxon>Sordariomycetidae</taxon>
        <taxon>Sordariales</taxon>
        <taxon>Lasiosphaeriaceae</taxon>
        <taxon>Immersiella</taxon>
    </lineage>
</organism>
<accession>A0AA39XCP3</accession>
<proteinExistence type="predicted"/>
<comment type="caution">
    <text evidence="1">The sequence shown here is derived from an EMBL/GenBank/DDBJ whole genome shotgun (WGS) entry which is preliminary data.</text>
</comment>
<gene>
    <name evidence="1" type="ORF">B0T14DRAFT_559302</name>
</gene>
<dbReference type="AlphaFoldDB" id="A0AA39XCP3"/>
<keyword evidence="2" id="KW-1185">Reference proteome</keyword>
<dbReference type="EMBL" id="JAULSU010000001">
    <property type="protein sequence ID" value="KAK0631513.1"/>
    <property type="molecule type" value="Genomic_DNA"/>
</dbReference>
<protein>
    <submittedName>
        <fullName evidence="1">Uncharacterized protein</fullName>
    </submittedName>
</protein>
<evidence type="ECO:0000313" key="1">
    <source>
        <dbReference type="EMBL" id="KAK0631513.1"/>
    </source>
</evidence>
<evidence type="ECO:0000313" key="2">
    <source>
        <dbReference type="Proteomes" id="UP001175000"/>
    </source>
</evidence>
<sequence>MDMRRETPQTTTQQAVNQNVTARYLKKASLQALLEKLFEGQTEFNIRMKEDQWCFTAPRKLEESEIDALRDE</sequence>
<reference evidence="1" key="1">
    <citation type="submission" date="2023-06" db="EMBL/GenBank/DDBJ databases">
        <title>Genome-scale phylogeny and comparative genomics of the fungal order Sordariales.</title>
        <authorList>
            <consortium name="Lawrence Berkeley National Laboratory"/>
            <person name="Hensen N."/>
            <person name="Bonometti L."/>
            <person name="Westerberg I."/>
            <person name="Brannstrom I.O."/>
            <person name="Guillou S."/>
            <person name="Cros-Aarteil S."/>
            <person name="Calhoun S."/>
            <person name="Haridas S."/>
            <person name="Kuo A."/>
            <person name="Mondo S."/>
            <person name="Pangilinan J."/>
            <person name="Riley R."/>
            <person name="Labutti K."/>
            <person name="Andreopoulos B."/>
            <person name="Lipzen A."/>
            <person name="Chen C."/>
            <person name="Yanf M."/>
            <person name="Daum C."/>
            <person name="Ng V."/>
            <person name="Clum A."/>
            <person name="Steindorff A."/>
            <person name="Ohm R."/>
            <person name="Martin F."/>
            <person name="Silar P."/>
            <person name="Natvig D."/>
            <person name="Lalanne C."/>
            <person name="Gautier V."/>
            <person name="Ament-Velasquez S.L."/>
            <person name="Kruys A."/>
            <person name="Hutchinson M.I."/>
            <person name="Powell A.J."/>
            <person name="Barry K."/>
            <person name="Miller A.N."/>
            <person name="Grigoriev I.V."/>
            <person name="Debuchy R."/>
            <person name="Gladieux P."/>
            <person name="Thoren M.H."/>
            <person name="Johannesson H."/>
        </authorList>
    </citation>
    <scope>NUCLEOTIDE SEQUENCE</scope>
    <source>
        <strain evidence="1">CBS 606.72</strain>
    </source>
</reference>